<dbReference type="InterPro" id="IPR036871">
    <property type="entry name" value="PX_dom_sf"/>
</dbReference>
<keyword evidence="4" id="KW-1185">Reference proteome</keyword>
<dbReference type="GO" id="GO:0035091">
    <property type="term" value="F:phosphatidylinositol binding"/>
    <property type="evidence" value="ECO:0007669"/>
    <property type="project" value="InterPro"/>
</dbReference>
<dbReference type="HOGENOM" id="CLU_033748_1_0_1"/>
<name>A0A0C7MSJ5_9SACH</name>
<dbReference type="RefSeq" id="XP_022629162.1">
    <property type="nucleotide sequence ID" value="XM_022772016.1"/>
</dbReference>
<dbReference type="STRING" id="1245769.A0A0C7MSJ5"/>
<dbReference type="Pfam" id="PF00787">
    <property type="entry name" value="PX"/>
    <property type="match status" value="1"/>
</dbReference>
<reference evidence="3 4" key="1">
    <citation type="submission" date="2014-12" db="EMBL/GenBank/DDBJ databases">
        <authorList>
            <person name="Neuveglise Cecile"/>
        </authorList>
    </citation>
    <scope>NUCLEOTIDE SEQUENCE [LARGE SCALE GENOMIC DNA]</scope>
    <source>
        <strain evidence="3 4">CBS 12615</strain>
    </source>
</reference>
<dbReference type="OrthoDB" id="428895at2759"/>
<dbReference type="Gene3D" id="1.20.5.110">
    <property type="match status" value="1"/>
</dbReference>
<dbReference type="InterPro" id="IPR001683">
    <property type="entry name" value="PX_dom"/>
</dbReference>
<evidence type="ECO:0000313" key="3">
    <source>
        <dbReference type="EMBL" id="CEP62940.1"/>
    </source>
</evidence>
<feature type="domain" description="T-SNARE coiled-coil homology" evidence="1">
    <location>
        <begin position="277"/>
        <end position="339"/>
    </location>
</feature>
<dbReference type="AlphaFoldDB" id="A0A0C7MSJ5"/>
<dbReference type="PROSITE" id="PS50192">
    <property type="entry name" value="T_SNARE"/>
    <property type="match status" value="1"/>
</dbReference>
<dbReference type="SUPFAM" id="SSF64268">
    <property type="entry name" value="PX domain"/>
    <property type="match status" value="1"/>
</dbReference>
<dbReference type="PROSITE" id="PS50195">
    <property type="entry name" value="PX"/>
    <property type="match status" value="1"/>
</dbReference>
<dbReference type="GeneID" id="34686428"/>
<accession>A0A0C7MSJ5</accession>
<dbReference type="CDD" id="cd15858">
    <property type="entry name" value="SNARE_VAM7"/>
    <property type="match status" value="1"/>
</dbReference>
<dbReference type="SMART" id="SM00397">
    <property type="entry name" value="t_SNARE"/>
    <property type="match status" value="1"/>
</dbReference>
<dbReference type="Proteomes" id="UP000054304">
    <property type="component" value="Unassembled WGS sequence"/>
</dbReference>
<protein>
    <submittedName>
        <fullName evidence="3">LALA0S06e07404g1_1</fullName>
    </submittedName>
</protein>
<dbReference type="InterPro" id="IPR000727">
    <property type="entry name" value="T_SNARE_dom"/>
</dbReference>
<evidence type="ECO:0000259" key="1">
    <source>
        <dbReference type="PROSITE" id="PS50192"/>
    </source>
</evidence>
<feature type="domain" description="PX" evidence="2">
    <location>
        <begin position="1"/>
        <end position="128"/>
    </location>
</feature>
<gene>
    <name evidence="3" type="ORF">LALA0_S06e07404g</name>
</gene>
<evidence type="ECO:0000259" key="2">
    <source>
        <dbReference type="PROSITE" id="PS50195"/>
    </source>
</evidence>
<dbReference type="SUPFAM" id="SSF58038">
    <property type="entry name" value="SNARE fusion complex"/>
    <property type="match status" value="1"/>
</dbReference>
<evidence type="ECO:0000313" key="4">
    <source>
        <dbReference type="Proteomes" id="UP000054304"/>
    </source>
</evidence>
<dbReference type="SMART" id="SM00312">
    <property type="entry name" value="PX"/>
    <property type="match status" value="1"/>
</dbReference>
<dbReference type="Gene3D" id="3.30.1520.10">
    <property type="entry name" value="Phox-like domain"/>
    <property type="match status" value="1"/>
</dbReference>
<organism evidence="3 4">
    <name type="scientific">Lachancea lanzarotensis</name>
    <dbReference type="NCBI Taxonomy" id="1245769"/>
    <lineage>
        <taxon>Eukaryota</taxon>
        <taxon>Fungi</taxon>
        <taxon>Dikarya</taxon>
        <taxon>Ascomycota</taxon>
        <taxon>Saccharomycotina</taxon>
        <taxon>Saccharomycetes</taxon>
        <taxon>Saccharomycetales</taxon>
        <taxon>Saccharomycetaceae</taxon>
        <taxon>Lachancea</taxon>
    </lineage>
</organism>
<proteinExistence type="predicted"/>
<sequence length="342" mass="39836">MGDLRVEVDINTVQIVKRQYALYRIDLTMVRSGGEQRQYHAFHRFSEFIKLRQDLENEMGSELPYELPGRNVINGWLKRTNSCDPDIIEHRKRELGRFLYDLLNDSFDSRWKKSPYVCHFLQIPSNWADATLRRTSNEREGDSTEFGSKPSLKDPQKWLEELRDCKILLAEAVRDRSSATKIGVKLRLRVQNLDISLKQIHQDQLVGTSEITRRRNLLNGLKTDLNEKLVERDSEWFNSVDDSRSEEINERPLQGRKIGETSQTLGLNDQELLQLHRDKTKSQDLELEKLRQIILSQKDLSISMNQELTQQNELLDLMSGEVDSTANKLRMANRGAKRVNEG</sequence>
<dbReference type="EMBL" id="LN736365">
    <property type="protein sequence ID" value="CEP62940.1"/>
    <property type="molecule type" value="Genomic_DNA"/>
</dbReference>